<reference evidence="2 3" key="1">
    <citation type="journal article" date="2017" name="Nature">
        <title>The Apostasia genome and the evolution of orchids.</title>
        <authorList>
            <person name="Zhang G.Q."/>
            <person name="Liu K.W."/>
            <person name="Li Z."/>
            <person name="Lohaus R."/>
            <person name="Hsiao Y.Y."/>
            <person name="Niu S.C."/>
            <person name="Wang J.Y."/>
            <person name="Lin Y.C."/>
            <person name="Xu Q."/>
            <person name="Chen L.J."/>
            <person name="Yoshida K."/>
            <person name="Fujiwara S."/>
            <person name="Wang Z.W."/>
            <person name="Zhang Y.Q."/>
            <person name="Mitsuda N."/>
            <person name="Wang M."/>
            <person name="Liu G.H."/>
            <person name="Pecoraro L."/>
            <person name="Huang H.X."/>
            <person name="Xiao X.J."/>
            <person name="Lin M."/>
            <person name="Wu X.Y."/>
            <person name="Wu W.L."/>
            <person name="Chen Y.Y."/>
            <person name="Chang S.B."/>
            <person name="Sakamoto S."/>
            <person name="Ohme-Takagi M."/>
            <person name="Yagi M."/>
            <person name="Zeng S.J."/>
            <person name="Shen C.Y."/>
            <person name="Yeh C.M."/>
            <person name="Luo Y.B."/>
            <person name="Tsai W.C."/>
            <person name="Van de Peer Y."/>
            <person name="Liu Z.J."/>
        </authorList>
    </citation>
    <scope>NUCLEOTIDE SEQUENCE [LARGE SCALE GENOMIC DNA]</scope>
    <source>
        <strain evidence="3">cv. Shenzhen</strain>
        <tissue evidence="2">Stem</tissue>
    </source>
</reference>
<dbReference type="InterPro" id="IPR036397">
    <property type="entry name" value="RNaseH_sf"/>
</dbReference>
<dbReference type="PROSITE" id="PS50994">
    <property type="entry name" value="INTEGRASE"/>
    <property type="match status" value="1"/>
</dbReference>
<dbReference type="PANTHER" id="PTHR46148:SF52">
    <property type="entry name" value="OS04G0603800 PROTEIN"/>
    <property type="match status" value="1"/>
</dbReference>
<dbReference type="EMBL" id="KZ451905">
    <property type="protein sequence ID" value="PKA64278.1"/>
    <property type="molecule type" value="Genomic_DNA"/>
</dbReference>
<dbReference type="InterPro" id="IPR056924">
    <property type="entry name" value="SH3_Tf2-1"/>
</dbReference>
<accession>A0A2I0B8Z6</accession>
<dbReference type="PANTHER" id="PTHR46148">
    <property type="entry name" value="CHROMO DOMAIN-CONTAINING PROTEIN"/>
    <property type="match status" value="1"/>
</dbReference>
<dbReference type="InterPro" id="IPR001584">
    <property type="entry name" value="Integrase_cat-core"/>
</dbReference>
<dbReference type="GO" id="GO:0015074">
    <property type="term" value="P:DNA integration"/>
    <property type="evidence" value="ECO:0007669"/>
    <property type="project" value="InterPro"/>
</dbReference>
<dbReference type="SUPFAM" id="SSF53098">
    <property type="entry name" value="Ribonuclease H-like"/>
    <property type="match status" value="1"/>
</dbReference>
<dbReference type="AlphaFoldDB" id="A0A2I0B8Z6"/>
<name>A0A2I0B8Z6_9ASPA</name>
<dbReference type="Gene3D" id="3.30.420.10">
    <property type="entry name" value="Ribonuclease H-like superfamily/Ribonuclease H"/>
    <property type="match status" value="1"/>
</dbReference>
<evidence type="ECO:0000313" key="3">
    <source>
        <dbReference type="Proteomes" id="UP000236161"/>
    </source>
</evidence>
<dbReference type="STRING" id="1088818.A0A2I0B8Z6"/>
<protein>
    <recommendedName>
        <fullName evidence="1">Integrase catalytic domain-containing protein</fullName>
    </recommendedName>
</protein>
<dbReference type="Pfam" id="PF24626">
    <property type="entry name" value="SH3_Tf2-1"/>
    <property type="match status" value="1"/>
</dbReference>
<keyword evidence="3" id="KW-1185">Reference proteome</keyword>
<dbReference type="Proteomes" id="UP000236161">
    <property type="component" value="Unassembled WGS sequence"/>
</dbReference>
<dbReference type="SUPFAM" id="SSF54160">
    <property type="entry name" value="Chromo domain-like"/>
    <property type="match status" value="1"/>
</dbReference>
<feature type="domain" description="Integrase catalytic" evidence="1">
    <location>
        <begin position="27"/>
        <end position="127"/>
    </location>
</feature>
<gene>
    <name evidence="2" type="ORF">AXF42_Ash009498</name>
</gene>
<organism evidence="2 3">
    <name type="scientific">Apostasia shenzhenica</name>
    <dbReference type="NCBI Taxonomy" id="1088818"/>
    <lineage>
        <taxon>Eukaryota</taxon>
        <taxon>Viridiplantae</taxon>
        <taxon>Streptophyta</taxon>
        <taxon>Embryophyta</taxon>
        <taxon>Tracheophyta</taxon>
        <taxon>Spermatophyta</taxon>
        <taxon>Magnoliopsida</taxon>
        <taxon>Liliopsida</taxon>
        <taxon>Asparagales</taxon>
        <taxon>Orchidaceae</taxon>
        <taxon>Apostasioideae</taxon>
        <taxon>Apostasia</taxon>
    </lineage>
</organism>
<proteinExistence type="predicted"/>
<evidence type="ECO:0000313" key="2">
    <source>
        <dbReference type="EMBL" id="PKA64278.1"/>
    </source>
</evidence>
<dbReference type="InterPro" id="IPR016197">
    <property type="entry name" value="Chromo-like_dom_sf"/>
</dbReference>
<dbReference type="OrthoDB" id="674670at2759"/>
<dbReference type="GO" id="GO:0003676">
    <property type="term" value="F:nucleic acid binding"/>
    <property type="evidence" value="ECO:0007669"/>
    <property type="project" value="InterPro"/>
</dbReference>
<dbReference type="InterPro" id="IPR012337">
    <property type="entry name" value="RNaseH-like_sf"/>
</dbReference>
<sequence length="232" mass="27062">MDFIKGLPPSNGRNMILVVVDRLTNVSDRDPVFISKFWKNFLRLQGVAQHMSTAYHPQTDGQIEVVNRCLETYLRCMTYERPKQWRSERTLEVADWVYVKLKPYQQDSVAHSVSHKLSPRYFGPFQVIEKIGSVAYKFKLPEGSKIHAVFHISMLKKHVGNHPVEVSFPSMLNDHGQVVLKPIAILDRWLIKKKNRIQVQLLIQWSNASKEDATWMNVEVMRQNFQQFNLNA</sequence>
<evidence type="ECO:0000259" key="1">
    <source>
        <dbReference type="PROSITE" id="PS50994"/>
    </source>
</evidence>